<organism evidence="1 2">
    <name type="scientific">Fulvivirga kasyanovii</name>
    <dbReference type="NCBI Taxonomy" id="396812"/>
    <lineage>
        <taxon>Bacteria</taxon>
        <taxon>Pseudomonadati</taxon>
        <taxon>Bacteroidota</taxon>
        <taxon>Cytophagia</taxon>
        <taxon>Cytophagales</taxon>
        <taxon>Fulvivirgaceae</taxon>
        <taxon>Fulvivirga</taxon>
    </lineage>
</organism>
<evidence type="ECO:0000313" key="2">
    <source>
        <dbReference type="Proteomes" id="UP000798808"/>
    </source>
</evidence>
<protein>
    <recommendedName>
        <fullName evidence="3">DUF695 domain-containing protein</fullName>
    </recommendedName>
</protein>
<sequence>MLSPEDFWNWFSKNKNQFFFLNQIDNPLERERLLDIFLIQLHSYCNHLYFKIGGHPDETQDLIITAEGDSRYFNKVEELVKHAPKFKDWNILVFKPPKGTDFNTTYKGITLNPNKLWFLPLENKKQPSQIGIKVCIEGYKASLQEDFLTASYLVLDEMLGEKSSALDIHHVEVGPLPNNPEDNGLIEFIELADY</sequence>
<evidence type="ECO:0000313" key="1">
    <source>
        <dbReference type="EMBL" id="MTI23682.1"/>
    </source>
</evidence>
<comment type="caution">
    <text evidence="1">The sequence shown here is derived from an EMBL/GenBank/DDBJ whole genome shotgun (WGS) entry which is preliminary data.</text>
</comment>
<dbReference type="Proteomes" id="UP000798808">
    <property type="component" value="Unassembled WGS sequence"/>
</dbReference>
<accession>A0ABW9RIE6</accession>
<evidence type="ECO:0008006" key="3">
    <source>
        <dbReference type="Google" id="ProtNLM"/>
    </source>
</evidence>
<gene>
    <name evidence="1" type="ORF">E1163_01820</name>
</gene>
<feature type="non-terminal residue" evidence="1">
    <location>
        <position position="194"/>
    </location>
</feature>
<keyword evidence="2" id="KW-1185">Reference proteome</keyword>
<reference evidence="1 2" key="1">
    <citation type="submission" date="2019-02" db="EMBL/GenBank/DDBJ databases">
        <authorList>
            <person name="Goldberg S.R."/>
            <person name="Haltli B.A."/>
            <person name="Correa H."/>
            <person name="Russell K.G."/>
        </authorList>
    </citation>
    <scope>NUCLEOTIDE SEQUENCE [LARGE SCALE GENOMIC DNA]</scope>
    <source>
        <strain evidence="1 2">JCM 16186</strain>
    </source>
</reference>
<proteinExistence type="predicted"/>
<dbReference type="RefSeq" id="WP_155168876.1">
    <property type="nucleotide sequence ID" value="NZ_SMLW01000274.1"/>
</dbReference>
<dbReference type="EMBL" id="SMLW01000274">
    <property type="protein sequence ID" value="MTI23682.1"/>
    <property type="molecule type" value="Genomic_DNA"/>
</dbReference>
<name>A0ABW9RIE6_9BACT</name>